<evidence type="ECO:0000259" key="1">
    <source>
        <dbReference type="Pfam" id="PF26222"/>
    </source>
</evidence>
<keyword evidence="3" id="KW-1185">Reference proteome</keyword>
<dbReference type="AlphaFoldDB" id="A0A1I0MSW1"/>
<dbReference type="STRING" id="355548.SAMN04487945_0329"/>
<proteinExistence type="predicted"/>
<organism evidence="2 3">
    <name type="scientific">Halobacterium jilantaiense</name>
    <dbReference type="NCBI Taxonomy" id="355548"/>
    <lineage>
        <taxon>Archaea</taxon>
        <taxon>Methanobacteriati</taxon>
        <taxon>Methanobacteriota</taxon>
        <taxon>Stenosarchaea group</taxon>
        <taxon>Halobacteria</taxon>
        <taxon>Halobacteriales</taxon>
        <taxon>Halobacteriaceae</taxon>
        <taxon>Halobacterium</taxon>
    </lineage>
</organism>
<sequence length="124" mass="13789">MQGPFDDQTVTRVADTLGVRESVLAEAAESVQAAVSEYPGVSVDGLVYEWRQAFADDPLVERTPTAWVLRVPERVWRDVTERAGVRDDVEPALRALHGTETPDNIEETEPDDTERVALVLSRVE</sequence>
<dbReference type="EMBL" id="FOJA01000001">
    <property type="protein sequence ID" value="SEV91509.1"/>
    <property type="molecule type" value="Genomic_DNA"/>
</dbReference>
<dbReference type="InterPro" id="IPR058361">
    <property type="entry name" value="DUF8048"/>
</dbReference>
<feature type="domain" description="DUF8048" evidence="1">
    <location>
        <begin position="4"/>
        <end position="108"/>
    </location>
</feature>
<accession>A0A1I0MSW1</accession>
<gene>
    <name evidence="2" type="ORF">SAMN04487945_0329</name>
</gene>
<evidence type="ECO:0000313" key="2">
    <source>
        <dbReference type="EMBL" id="SEV91509.1"/>
    </source>
</evidence>
<protein>
    <recommendedName>
        <fullName evidence="1">DUF8048 domain-containing protein</fullName>
    </recommendedName>
</protein>
<reference evidence="2 3" key="1">
    <citation type="submission" date="2016-10" db="EMBL/GenBank/DDBJ databases">
        <authorList>
            <person name="de Groot N.N."/>
        </authorList>
    </citation>
    <scope>NUCLEOTIDE SEQUENCE [LARGE SCALE GENOMIC DNA]</scope>
    <source>
        <strain evidence="2 3">CGMCC 1.5337</strain>
    </source>
</reference>
<dbReference type="Pfam" id="PF26222">
    <property type="entry name" value="DUF8048"/>
    <property type="match status" value="1"/>
</dbReference>
<name>A0A1I0MSW1_9EURY</name>
<dbReference type="Proteomes" id="UP000198518">
    <property type="component" value="Unassembled WGS sequence"/>
</dbReference>
<evidence type="ECO:0000313" key="3">
    <source>
        <dbReference type="Proteomes" id="UP000198518"/>
    </source>
</evidence>
<dbReference type="RefSeq" id="WP_089667425.1">
    <property type="nucleotide sequence ID" value="NZ_FOJA01000001.1"/>
</dbReference>
<dbReference type="OrthoDB" id="339814at2157"/>